<organism evidence="2 3">
    <name type="scientific">Prochlorococcus marinus (strain AS9601)</name>
    <dbReference type="NCBI Taxonomy" id="146891"/>
    <lineage>
        <taxon>Bacteria</taxon>
        <taxon>Bacillati</taxon>
        <taxon>Cyanobacteriota</taxon>
        <taxon>Cyanophyceae</taxon>
        <taxon>Synechococcales</taxon>
        <taxon>Prochlorococcaceae</taxon>
        <taxon>Prochlorococcus</taxon>
    </lineage>
</organism>
<keyword evidence="1" id="KW-0732">Signal</keyword>
<evidence type="ECO:0000256" key="1">
    <source>
        <dbReference type="SAM" id="SignalP"/>
    </source>
</evidence>
<dbReference type="EMBL" id="CP000551">
    <property type="protein sequence ID" value="ABM70509.1"/>
    <property type="molecule type" value="Genomic_DNA"/>
</dbReference>
<dbReference type="Proteomes" id="UP000002590">
    <property type="component" value="Chromosome"/>
</dbReference>
<dbReference type="RefSeq" id="WP_011818655.1">
    <property type="nucleotide sequence ID" value="NC_008816.1"/>
</dbReference>
<evidence type="ECO:0000313" key="3">
    <source>
        <dbReference type="Proteomes" id="UP000002590"/>
    </source>
</evidence>
<accession>A2BRU8</accession>
<dbReference type="OrthoDB" id="539472at2"/>
<dbReference type="eggNOG" id="COG3659">
    <property type="taxonomic scope" value="Bacteria"/>
</dbReference>
<proteinExistence type="predicted"/>
<sequence>MKLFKSLLVAPATIGLLAPLSTFAGEADLNNISKYSDLEHIDLANAFVNDELNHDSLLAGGEGLVDDHSHDGSFSETTSASFSVDAVLGAIDGATSETTSLDYQFNIGLSTSFTGEDSLDITIDSGNSAASVLSKAMGFDEGTKLNVDGVTYTFPVGGATMIVGDATDISASFTGACLYSAFTDYTPDDCGTGNSLGVTGKAVTASISYAFDNGFSVAGGISSPEDEILGDSSDIYGLNAAYTTDTYGLAVGYSTDDGGTGAETTTWGFQGYYSFDLADLSVGYETQDDGSDDKTGYFVGLTFSDVGPGTVNVAAATTGLFKDTESEKMIYEASYSYPVNDGMTITPGVFIVEDTTDDTGVAVKASFSF</sequence>
<dbReference type="SUPFAM" id="SSF56935">
    <property type="entry name" value="Porins"/>
    <property type="match status" value="1"/>
</dbReference>
<evidence type="ECO:0000313" key="2">
    <source>
        <dbReference type="EMBL" id="ABM70509.1"/>
    </source>
</evidence>
<dbReference type="Gene3D" id="2.40.160.10">
    <property type="entry name" value="Porin"/>
    <property type="match status" value="1"/>
</dbReference>
<reference evidence="2 3" key="1">
    <citation type="journal article" date="2007" name="PLoS Genet.">
        <title>Patterns and implications of gene gain and loss in the evolution of Prochlorococcus.</title>
        <authorList>
            <person name="Kettler G.C."/>
            <person name="Martiny A.C."/>
            <person name="Huang K."/>
            <person name="Zucker J."/>
            <person name="Coleman M.L."/>
            <person name="Rodrigue S."/>
            <person name="Chen F."/>
            <person name="Lapidus A."/>
            <person name="Ferriera S."/>
            <person name="Johnson J."/>
            <person name="Steglich C."/>
            <person name="Church G.M."/>
            <person name="Richardson P."/>
            <person name="Chisholm S.W."/>
        </authorList>
    </citation>
    <scope>NUCLEOTIDE SEQUENCE [LARGE SCALE GENOMIC DNA]</scope>
    <source>
        <strain evidence="2 3">AS9601</strain>
    </source>
</reference>
<dbReference type="InterPro" id="IPR023614">
    <property type="entry name" value="Porin_dom_sf"/>
</dbReference>
<feature type="signal peptide" evidence="1">
    <location>
        <begin position="1"/>
        <end position="24"/>
    </location>
</feature>
<dbReference type="HOGENOM" id="CLU_018575_0_1_3"/>
<gene>
    <name evidence="2" type="ordered locus">A9601_12251</name>
</gene>
<name>A2BRU8_PROMS</name>
<dbReference type="AlphaFoldDB" id="A2BRU8"/>
<dbReference type="KEGG" id="pmb:A9601_12251"/>
<feature type="chain" id="PRO_5002642669" evidence="1">
    <location>
        <begin position="25"/>
        <end position="369"/>
    </location>
</feature>
<protein>
    <submittedName>
        <fullName evidence="2">Possible porin</fullName>
    </submittedName>
</protein>